<dbReference type="EMBL" id="CDMY01000123">
    <property type="protein sequence ID" value="CEL92989.1"/>
    <property type="molecule type" value="Genomic_DNA"/>
</dbReference>
<dbReference type="Proteomes" id="UP000041254">
    <property type="component" value="Unassembled WGS sequence"/>
</dbReference>
<accession>A0A0G4ECC2</accession>
<dbReference type="VEuPathDB" id="CryptoDB:Vbra_11212"/>
<proteinExistence type="predicted"/>
<keyword evidence="3" id="KW-1185">Reference proteome</keyword>
<feature type="region of interest" description="Disordered" evidence="1">
    <location>
        <begin position="31"/>
        <end position="68"/>
    </location>
</feature>
<sequence length="68" mass="6997">MAAGRVAAVQQQPLGVVVLLVTVKKLRKVFGGEGGGDADGQPSPQKAKKRQAKGAKRGFGGKKAGKKR</sequence>
<name>A0A0G4ECC2_VITBC</name>
<feature type="compositionally biased region" description="Basic residues" evidence="1">
    <location>
        <begin position="46"/>
        <end position="68"/>
    </location>
</feature>
<dbReference type="AlphaFoldDB" id="A0A0G4ECC2"/>
<evidence type="ECO:0000313" key="2">
    <source>
        <dbReference type="EMBL" id="CEL92989.1"/>
    </source>
</evidence>
<evidence type="ECO:0000313" key="3">
    <source>
        <dbReference type="Proteomes" id="UP000041254"/>
    </source>
</evidence>
<organism evidence="2 3">
    <name type="scientific">Vitrella brassicaformis (strain CCMP3155)</name>
    <dbReference type="NCBI Taxonomy" id="1169540"/>
    <lineage>
        <taxon>Eukaryota</taxon>
        <taxon>Sar</taxon>
        <taxon>Alveolata</taxon>
        <taxon>Colpodellida</taxon>
        <taxon>Vitrellaceae</taxon>
        <taxon>Vitrella</taxon>
    </lineage>
</organism>
<dbReference type="InParanoid" id="A0A0G4ECC2"/>
<evidence type="ECO:0000256" key="1">
    <source>
        <dbReference type="SAM" id="MobiDB-lite"/>
    </source>
</evidence>
<protein>
    <submittedName>
        <fullName evidence="2">Uncharacterized protein</fullName>
    </submittedName>
</protein>
<reference evidence="2 3" key="1">
    <citation type="submission" date="2014-11" db="EMBL/GenBank/DDBJ databases">
        <authorList>
            <person name="Zhu J."/>
            <person name="Qi W."/>
            <person name="Song R."/>
        </authorList>
    </citation>
    <scope>NUCLEOTIDE SEQUENCE [LARGE SCALE GENOMIC DNA]</scope>
</reference>
<gene>
    <name evidence="2" type="ORF">Vbra_11212</name>
</gene>